<evidence type="ECO:0000313" key="8">
    <source>
        <dbReference type="EMBL" id="OHA45914.1"/>
    </source>
</evidence>
<comment type="caution">
    <text evidence="8">The sequence shown here is derived from an EMBL/GenBank/DDBJ whole genome shotgun (WGS) entry which is preliminary data.</text>
</comment>
<keyword evidence="4" id="KW-0255">Endonuclease</keyword>
<evidence type="ECO:0000313" key="9">
    <source>
        <dbReference type="Proteomes" id="UP000176965"/>
    </source>
</evidence>
<evidence type="ECO:0000256" key="2">
    <source>
        <dbReference type="ARBA" id="ARBA00022649"/>
    </source>
</evidence>
<dbReference type="Pfam" id="PF07927">
    <property type="entry name" value="HicA_toxin"/>
    <property type="match status" value="1"/>
</dbReference>
<evidence type="ECO:0008006" key="10">
    <source>
        <dbReference type="Google" id="ProtNLM"/>
    </source>
</evidence>
<dbReference type="GO" id="GO:0003729">
    <property type="term" value="F:mRNA binding"/>
    <property type="evidence" value="ECO:0007669"/>
    <property type="project" value="InterPro"/>
</dbReference>
<comment type="similarity">
    <text evidence="1">Belongs to the HicA mRNA interferase family.</text>
</comment>
<keyword evidence="3" id="KW-0540">Nuclease</keyword>
<evidence type="ECO:0000256" key="3">
    <source>
        <dbReference type="ARBA" id="ARBA00022722"/>
    </source>
</evidence>
<dbReference type="STRING" id="1802338.A2541_02800"/>
<protein>
    <recommendedName>
        <fullName evidence="10">Addiction module toxin, HicA family</fullName>
    </recommendedName>
</protein>
<dbReference type="EMBL" id="MHSQ01000039">
    <property type="protein sequence ID" value="OHA45914.1"/>
    <property type="molecule type" value="Genomic_DNA"/>
</dbReference>
<evidence type="ECO:0000256" key="6">
    <source>
        <dbReference type="ARBA" id="ARBA00022884"/>
    </source>
</evidence>
<keyword evidence="6" id="KW-0694">RNA-binding</keyword>
<keyword evidence="2" id="KW-1277">Toxin-antitoxin system</keyword>
<dbReference type="AlphaFoldDB" id="A0A1G2PC58"/>
<dbReference type="InterPro" id="IPR038570">
    <property type="entry name" value="HicA_sf"/>
</dbReference>
<dbReference type="Proteomes" id="UP000176965">
    <property type="component" value="Unassembled WGS sequence"/>
</dbReference>
<sequence>MPKLKPIKPKKLIGVLVRVGFVECRTKGSHLIMKNPNNFLVVVPLHNKEIPAGTLLAIIKDAGLDKDKFVELLQK</sequence>
<evidence type="ECO:0000256" key="4">
    <source>
        <dbReference type="ARBA" id="ARBA00022759"/>
    </source>
</evidence>
<dbReference type="Gene3D" id="3.30.920.30">
    <property type="entry name" value="Hypothetical protein"/>
    <property type="match status" value="1"/>
</dbReference>
<evidence type="ECO:0000256" key="7">
    <source>
        <dbReference type="ARBA" id="ARBA00023016"/>
    </source>
</evidence>
<dbReference type="GO" id="GO:0016787">
    <property type="term" value="F:hydrolase activity"/>
    <property type="evidence" value="ECO:0007669"/>
    <property type="project" value="UniProtKB-KW"/>
</dbReference>
<name>A0A1G2PC58_9BACT</name>
<dbReference type="InterPro" id="IPR012933">
    <property type="entry name" value="HicA_mRNA_interferase"/>
</dbReference>
<evidence type="ECO:0000256" key="5">
    <source>
        <dbReference type="ARBA" id="ARBA00022801"/>
    </source>
</evidence>
<gene>
    <name evidence="8" type="ORF">A2541_02800</name>
</gene>
<organism evidence="8 9">
    <name type="scientific">Candidatus Taylorbacteria bacterium RIFOXYD2_FULL_36_9</name>
    <dbReference type="NCBI Taxonomy" id="1802338"/>
    <lineage>
        <taxon>Bacteria</taxon>
        <taxon>Candidatus Tayloriibacteriota</taxon>
    </lineage>
</organism>
<keyword evidence="7" id="KW-0346">Stress response</keyword>
<evidence type="ECO:0000256" key="1">
    <source>
        <dbReference type="ARBA" id="ARBA00006620"/>
    </source>
</evidence>
<proteinExistence type="inferred from homology"/>
<accession>A0A1G2PC58</accession>
<dbReference type="SUPFAM" id="SSF54786">
    <property type="entry name" value="YcfA/nrd intein domain"/>
    <property type="match status" value="1"/>
</dbReference>
<reference evidence="8 9" key="1">
    <citation type="journal article" date="2016" name="Nat. Commun.">
        <title>Thousands of microbial genomes shed light on interconnected biogeochemical processes in an aquifer system.</title>
        <authorList>
            <person name="Anantharaman K."/>
            <person name="Brown C.T."/>
            <person name="Hug L.A."/>
            <person name="Sharon I."/>
            <person name="Castelle C.J."/>
            <person name="Probst A.J."/>
            <person name="Thomas B.C."/>
            <person name="Singh A."/>
            <person name="Wilkins M.J."/>
            <person name="Karaoz U."/>
            <person name="Brodie E.L."/>
            <person name="Williams K.H."/>
            <person name="Hubbard S.S."/>
            <person name="Banfield J.F."/>
        </authorList>
    </citation>
    <scope>NUCLEOTIDE SEQUENCE [LARGE SCALE GENOMIC DNA]</scope>
</reference>
<keyword evidence="5" id="KW-0378">Hydrolase</keyword>
<dbReference type="GO" id="GO:0004519">
    <property type="term" value="F:endonuclease activity"/>
    <property type="evidence" value="ECO:0007669"/>
    <property type="project" value="UniProtKB-KW"/>
</dbReference>